<dbReference type="SUPFAM" id="SSF55920">
    <property type="entry name" value="Creatinase/aminopeptidase"/>
    <property type="match status" value="1"/>
</dbReference>
<comment type="caution">
    <text evidence="11">Lacks conserved residue(s) required for the propagation of feature annotation.</text>
</comment>
<evidence type="ECO:0000256" key="10">
    <source>
        <dbReference type="ARBA" id="ARBA00023136"/>
    </source>
</evidence>
<feature type="chain" id="PRO_5015797998" description="Transmembrane 9 superfamily member" evidence="11">
    <location>
        <begin position="23"/>
        <end position="738"/>
    </location>
</feature>
<dbReference type="InParanoid" id="A0A2V0P250"/>
<keyword evidence="9" id="KW-0333">Golgi apparatus</keyword>
<dbReference type="Gene3D" id="1.10.10.10">
    <property type="entry name" value="Winged helix-like DNA-binding domain superfamily/Winged helix DNA-binding domain"/>
    <property type="match status" value="1"/>
</dbReference>
<feature type="transmembrane region" description="Helical" evidence="11">
    <location>
        <begin position="491"/>
        <end position="509"/>
    </location>
</feature>
<dbReference type="SUPFAM" id="SSF46785">
    <property type="entry name" value="Winged helix' DNA-binding domain"/>
    <property type="match status" value="1"/>
</dbReference>
<dbReference type="PANTHER" id="PTHR10766:SF55">
    <property type="entry name" value="TRANSMEMBRANE 9 SUPERFAMILY MEMBER 4"/>
    <property type="match status" value="1"/>
</dbReference>
<sequence length="738" mass="80843">MARPIWALALTGLLALVGLSNAYYVPGTYPTEFWQGDTLQVHVNSLTSFDTDMPFEYYTMPFCRPPEGIQKVSNMANLGTILQGLRIENSPYNLTVMVKELGKNACGPDGSFPALTKQQVALFTEKINHAYRINMVLDNLPVTVYDLEDDNAEFVRPGFELGYSDGGKYYVYNHLRFNVLVHPTHGEYTRARGAGGAEAAMAEVDARRLLSVGGGGAAAGDGPAAAAAGGRQLAQADKHPLPGPDDQLYMIVGFEVQPCSIRRKAGKPIEDLDCGIDAASPPEPQEIKEGEAIVYSYDVYWQISATRWASRWDAYLRMPGGKVHWFSILNSLLIVLVMASLVATILIRTVRRDLAKYEQLMVDGGSGDMKDEAGWKLLTGDVFRAPPRAKALCVYVGTGMQVLAVTTVTLILATLGFLSPASRGALLTSMVMIYVLMSCVAGGVAVLMWGQIERSYTGWVGVALHVSLFYPGILMLIFTVLNIAIKHTGSTGAVPAGIYFTIVAMWWVWRMGVSDITDQMVRAVEPFGCQLVEGVMSHDMRRFVIDGQKVILNRPSADHRVDDAEFEPNEVYAIDIAVSTGEGKPKYSDDRDATVYKRNIGYEYQLKMKASRLVLGAVNKRFPYLPFSLRTLTESEESPELQKQLRLGLSECVGHKLLEAYPLLREKEGELIKGTVLLMPNGNDRITVAPEQPVESDKKVEDPELVKLLNAGLKINKKKKKAAAAKGEGDAAAPANGE</sequence>
<dbReference type="InterPro" id="IPR036390">
    <property type="entry name" value="WH_DNA-bd_sf"/>
</dbReference>
<feature type="signal peptide" evidence="11">
    <location>
        <begin position="1"/>
        <end position="22"/>
    </location>
</feature>
<protein>
    <recommendedName>
        <fullName evidence="11">Transmembrane 9 superfamily member</fullName>
    </recommendedName>
</protein>
<evidence type="ECO:0000313" key="12">
    <source>
        <dbReference type="EMBL" id="GBF93954.1"/>
    </source>
</evidence>
<evidence type="ECO:0000256" key="11">
    <source>
        <dbReference type="RuleBase" id="RU363079"/>
    </source>
</evidence>
<evidence type="ECO:0000256" key="6">
    <source>
        <dbReference type="ARBA" id="ARBA00022729"/>
    </source>
</evidence>
<dbReference type="PANTHER" id="PTHR10766">
    <property type="entry name" value="TRANSMEMBRANE 9 SUPERFAMILY PROTEIN"/>
    <property type="match status" value="1"/>
</dbReference>
<comment type="similarity">
    <text evidence="3 11">Belongs to the nonaspanin (TM9SF) (TC 9.A.2) family.</text>
</comment>
<reference evidence="12 13" key="1">
    <citation type="journal article" date="2018" name="Sci. Rep.">
        <title>Raphidocelis subcapitata (=Pseudokirchneriella subcapitata) provides an insight into genome evolution and environmental adaptations in the Sphaeropleales.</title>
        <authorList>
            <person name="Suzuki S."/>
            <person name="Yamaguchi H."/>
            <person name="Nakajima N."/>
            <person name="Kawachi M."/>
        </authorList>
    </citation>
    <scope>NUCLEOTIDE SEQUENCE [LARGE SCALE GENOMIC DNA]</scope>
    <source>
        <strain evidence="12 13">NIES-35</strain>
    </source>
</reference>
<evidence type="ECO:0000256" key="9">
    <source>
        <dbReference type="ARBA" id="ARBA00023034"/>
    </source>
</evidence>
<dbReference type="Proteomes" id="UP000247498">
    <property type="component" value="Unassembled WGS sequence"/>
</dbReference>
<keyword evidence="6 11" id="KW-0732">Signal</keyword>
<keyword evidence="7" id="KW-0967">Endosome</keyword>
<dbReference type="GO" id="GO:0000139">
    <property type="term" value="C:Golgi membrane"/>
    <property type="evidence" value="ECO:0007669"/>
    <property type="project" value="UniProtKB-SubCell"/>
</dbReference>
<feature type="transmembrane region" description="Helical" evidence="11">
    <location>
        <begin position="424"/>
        <end position="450"/>
    </location>
</feature>
<proteinExistence type="inferred from homology"/>
<comment type="caution">
    <text evidence="12">The sequence shown here is derived from an EMBL/GenBank/DDBJ whole genome shotgun (WGS) entry which is preliminary data.</text>
</comment>
<dbReference type="AlphaFoldDB" id="A0A2V0P250"/>
<dbReference type="InterPro" id="IPR036005">
    <property type="entry name" value="Creatinase/aminopeptidase-like"/>
</dbReference>
<evidence type="ECO:0000256" key="8">
    <source>
        <dbReference type="ARBA" id="ARBA00022989"/>
    </source>
</evidence>
<evidence type="ECO:0000313" key="13">
    <source>
        <dbReference type="Proteomes" id="UP000247498"/>
    </source>
</evidence>
<feature type="transmembrane region" description="Helical" evidence="11">
    <location>
        <begin position="325"/>
        <end position="347"/>
    </location>
</feature>
<evidence type="ECO:0000256" key="1">
    <source>
        <dbReference type="ARBA" id="ARBA00004337"/>
    </source>
</evidence>
<name>A0A2V0P250_9CHLO</name>
<dbReference type="Gene3D" id="3.90.230.10">
    <property type="entry name" value="Creatinase/methionine aminopeptidase superfamily"/>
    <property type="match status" value="1"/>
</dbReference>
<evidence type="ECO:0000256" key="5">
    <source>
        <dbReference type="ARBA" id="ARBA00022692"/>
    </source>
</evidence>
<keyword evidence="13" id="KW-1185">Reference proteome</keyword>
<feature type="transmembrane region" description="Helical" evidence="11">
    <location>
        <begin position="462"/>
        <end position="485"/>
    </location>
</feature>
<dbReference type="FunFam" id="1.10.10.10:FF:000029">
    <property type="entry name" value="Proliferation-associated 2G4, a"/>
    <property type="match status" value="1"/>
</dbReference>
<evidence type="ECO:0000256" key="4">
    <source>
        <dbReference type="ARBA" id="ARBA00007319"/>
    </source>
</evidence>
<dbReference type="Pfam" id="PF02990">
    <property type="entry name" value="EMP70"/>
    <property type="match status" value="2"/>
</dbReference>
<gene>
    <name evidence="12" type="ORF">Rsub_06203</name>
</gene>
<dbReference type="GO" id="GO:0072657">
    <property type="term" value="P:protein localization to membrane"/>
    <property type="evidence" value="ECO:0007669"/>
    <property type="project" value="TreeGrafter"/>
</dbReference>
<evidence type="ECO:0000256" key="7">
    <source>
        <dbReference type="ARBA" id="ARBA00022753"/>
    </source>
</evidence>
<keyword evidence="5 11" id="KW-0812">Transmembrane</keyword>
<dbReference type="InterPro" id="IPR004240">
    <property type="entry name" value="EMP70"/>
</dbReference>
<evidence type="ECO:0000256" key="3">
    <source>
        <dbReference type="ARBA" id="ARBA00005227"/>
    </source>
</evidence>
<dbReference type="OrthoDB" id="1666796at2759"/>
<comment type="similarity">
    <text evidence="4">Belongs to the peptidase M24 family.</text>
</comment>
<dbReference type="EMBL" id="BDRX01000046">
    <property type="protein sequence ID" value="GBF93954.1"/>
    <property type="molecule type" value="Genomic_DNA"/>
</dbReference>
<keyword evidence="8 11" id="KW-1133">Transmembrane helix</keyword>
<accession>A0A2V0P250</accession>
<comment type="subcellular location">
    <subcellularLocation>
        <location evidence="1">Endosome membrane</location>
        <topology evidence="1">Multi-pass membrane protein</topology>
    </subcellularLocation>
    <subcellularLocation>
        <location evidence="2">Golgi apparatus membrane</location>
        <topology evidence="2">Multi-pass membrane protein</topology>
    </subcellularLocation>
</comment>
<feature type="transmembrane region" description="Helical" evidence="11">
    <location>
        <begin position="392"/>
        <end position="418"/>
    </location>
</feature>
<keyword evidence="10 11" id="KW-0472">Membrane</keyword>
<dbReference type="InterPro" id="IPR036388">
    <property type="entry name" value="WH-like_DNA-bd_sf"/>
</dbReference>
<evidence type="ECO:0000256" key="2">
    <source>
        <dbReference type="ARBA" id="ARBA00004653"/>
    </source>
</evidence>
<organism evidence="12 13">
    <name type="scientific">Raphidocelis subcapitata</name>
    <dbReference type="NCBI Taxonomy" id="307507"/>
    <lineage>
        <taxon>Eukaryota</taxon>
        <taxon>Viridiplantae</taxon>
        <taxon>Chlorophyta</taxon>
        <taxon>core chlorophytes</taxon>
        <taxon>Chlorophyceae</taxon>
        <taxon>CS clade</taxon>
        <taxon>Sphaeropleales</taxon>
        <taxon>Selenastraceae</taxon>
        <taxon>Raphidocelis</taxon>
    </lineage>
</organism>
<dbReference type="GO" id="GO:0010008">
    <property type="term" value="C:endosome membrane"/>
    <property type="evidence" value="ECO:0007669"/>
    <property type="project" value="UniProtKB-SubCell"/>
</dbReference>